<dbReference type="EMBL" id="JBFDAA010000004">
    <property type="protein sequence ID" value="KAL1138221.1"/>
    <property type="molecule type" value="Genomic_DNA"/>
</dbReference>
<dbReference type="PANTHER" id="PTHR14972">
    <property type="entry name" value="AGAP011572-PA"/>
    <property type="match status" value="1"/>
</dbReference>
<evidence type="ECO:0000256" key="1">
    <source>
        <dbReference type="ARBA" id="ARBA00022553"/>
    </source>
</evidence>
<reference evidence="3 4" key="1">
    <citation type="submission" date="2024-07" db="EMBL/GenBank/DDBJ databases">
        <title>Chromosome-level genome assembly of the water stick insect Ranatra chinensis (Heteroptera: Nepidae).</title>
        <authorList>
            <person name="Liu X."/>
        </authorList>
    </citation>
    <scope>NUCLEOTIDE SEQUENCE [LARGE SCALE GENOMIC DNA]</scope>
    <source>
        <strain evidence="3">Cailab_2021Rc</strain>
        <tissue evidence="3">Muscle</tissue>
    </source>
</reference>
<dbReference type="PANTHER" id="PTHR14972:SF8">
    <property type="entry name" value="GLUCOCORTICOID-INDUCED TRANSCRIPT 1 PROTEIN-LIKE ISOFORM X1"/>
    <property type="match status" value="1"/>
</dbReference>
<comment type="caution">
    <text evidence="3">The sequence shown here is derived from an EMBL/GenBank/DDBJ whole genome shotgun (WGS) entry which is preliminary data.</text>
</comment>
<protein>
    <submittedName>
        <fullName evidence="3">Uncharacterized protein</fullName>
    </submittedName>
</protein>
<dbReference type="Pfam" id="PF15388">
    <property type="entry name" value="FAM117"/>
    <property type="match status" value="2"/>
</dbReference>
<dbReference type="InterPro" id="IPR026642">
    <property type="entry name" value="Glcci1/FAM117"/>
</dbReference>
<proteinExistence type="predicted"/>
<keyword evidence="1" id="KW-0597">Phosphoprotein</keyword>
<gene>
    <name evidence="3" type="ORF">AAG570_009912</name>
</gene>
<evidence type="ECO:0000256" key="2">
    <source>
        <dbReference type="SAM" id="MobiDB-lite"/>
    </source>
</evidence>
<name>A0ABD0YQJ9_9HEMI</name>
<feature type="region of interest" description="Disordered" evidence="2">
    <location>
        <begin position="114"/>
        <end position="135"/>
    </location>
</feature>
<sequence length="167" mass="19044">MRRTASLDTIYLTGQWPRETLYSSNLQVDRSTQTDDWLGENRKNYRYQESTSEDKLEKYIRHRRNAKEVGSRERTAAFTLLGAGGGGQHRHKMRSSIEGLNQEIERLVLRSSGAPLSSDRDERKAVQMTPEGHRAPVADLLRQTRSVNTQTPAASYNVQSSGKYLLF</sequence>
<dbReference type="Proteomes" id="UP001558652">
    <property type="component" value="Unassembled WGS sequence"/>
</dbReference>
<keyword evidence="4" id="KW-1185">Reference proteome</keyword>
<evidence type="ECO:0000313" key="3">
    <source>
        <dbReference type="EMBL" id="KAL1138221.1"/>
    </source>
</evidence>
<organism evidence="3 4">
    <name type="scientific">Ranatra chinensis</name>
    <dbReference type="NCBI Taxonomy" id="642074"/>
    <lineage>
        <taxon>Eukaryota</taxon>
        <taxon>Metazoa</taxon>
        <taxon>Ecdysozoa</taxon>
        <taxon>Arthropoda</taxon>
        <taxon>Hexapoda</taxon>
        <taxon>Insecta</taxon>
        <taxon>Pterygota</taxon>
        <taxon>Neoptera</taxon>
        <taxon>Paraneoptera</taxon>
        <taxon>Hemiptera</taxon>
        <taxon>Heteroptera</taxon>
        <taxon>Panheteroptera</taxon>
        <taxon>Nepomorpha</taxon>
        <taxon>Nepidae</taxon>
        <taxon>Ranatrinae</taxon>
        <taxon>Ranatra</taxon>
    </lineage>
</organism>
<feature type="compositionally biased region" description="Basic and acidic residues" evidence="2">
    <location>
        <begin position="118"/>
        <end position="135"/>
    </location>
</feature>
<dbReference type="AlphaFoldDB" id="A0ABD0YQJ9"/>
<accession>A0ABD0YQJ9</accession>
<evidence type="ECO:0000313" key="4">
    <source>
        <dbReference type="Proteomes" id="UP001558652"/>
    </source>
</evidence>